<dbReference type="PANTHER" id="PTHR33545">
    <property type="entry name" value="UPF0750 MEMBRANE PROTEIN YITT-RELATED"/>
    <property type="match status" value="1"/>
</dbReference>
<organism evidence="7 8">
    <name type="scientific">Streptococcus suis 6407</name>
    <dbReference type="NCBI Taxonomy" id="1214179"/>
    <lineage>
        <taxon>Bacteria</taxon>
        <taxon>Bacillati</taxon>
        <taxon>Bacillota</taxon>
        <taxon>Bacilli</taxon>
        <taxon>Lactobacillales</taxon>
        <taxon>Streptococcaceae</taxon>
        <taxon>Streptococcus</taxon>
    </lineage>
</organism>
<evidence type="ECO:0000256" key="4">
    <source>
        <dbReference type="ARBA" id="ARBA00022989"/>
    </source>
</evidence>
<dbReference type="GO" id="GO:0005886">
    <property type="term" value="C:plasma membrane"/>
    <property type="evidence" value="ECO:0007669"/>
    <property type="project" value="UniProtKB-SubCell"/>
</dbReference>
<dbReference type="Proteomes" id="UP000028185">
    <property type="component" value="Chromosome"/>
</dbReference>
<feature type="transmembrane region" description="Helical" evidence="6">
    <location>
        <begin position="40"/>
        <end position="68"/>
    </location>
</feature>
<dbReference type="Pfam" id="PF02588">
    <property type="entry name" value="YitT_membrane"/>
    <property type="match status" value="1"/>
</dbReference>
<comment type="subcellular location">
    <subcellularLocation>
        <location evidence="1">Cell membrane</location>
        <topology evidence="1">Multi-pass membrane protein</topology>
    </subcellularLocation>
</comment>
<dbReference type="PATRIC" id="fig|1214179.4.peg.1615"/>
<feature type="transmembrane region" description="Helical" evidence="6">
    <location>
        <begin position="9"/>
        <end position="28"/>
    </location>
</feature>
<evidence type="ECO:0008006" key="9">
    <source>
        <dbReference type="Google" id="ProtNLM"/>
    </source>
</evidence>
<name>A0A075SI73_STRSU</name>
<dbReference type="InterPro" id="IPR003740">
    <property type="entry name" value="YitT"/>
</dbReference>
<gene>
    <name evidence="7" type="ORF">ID09_08180</name>
</gene>
<keyword evidence="3 6" id="KW-0812">Transmembrane</keyword>
<reference evidence="7 8" key="1">
    <citation type="journal article" date="2014" name="Genome Announc.">
        <title>Whole-Genome Sequence of Streptococcus suis Serotype 4 Reference Strain 6407.</title>
        <authorList>
            <person name="Wang K."/>
            <person name="Chen J."/>
            <person name="Yao H."/>
            <person name="Lu C."/>
        </authorList>
    </citation>
    <scope>NUCLEOTIDE SEQUENCE [LARGE SCALE GENOMIC DNA]</scope>
    <source>
        <strain evidence="7">6407</strain>
    </source>
</reference>
<evidence type="ECO:0000313" key="7">
    <source>
        <dbReference type="EMBL" id="AIG43994.1"/>
    </source>
</evidence>
<feature type="transmembrane region" description="Helical" evidence="6">
    <location>
        <begin position="144"/>
        <end position="165"/>
    </location>
</feature>
<keyword evidence="2" id="KW-1003">Cell membrane</keyword>
<sequence>MTQIKWRDCLLICFGAILYALVLNMLIIPHEFGEGGITGVTLLLFYTTGIETSLSSFVLNGILIVLAYRFLSKLTVFYTFLAVATMSLTMHYTTFLQIKWLPLIPSALLAGLVTGLSMALVIYGNGSTAGSDIIALLCNKYFKWKISTVILIFDVFVVTPLAFKIGLVKTFWTLVMVVIISKSLDWFLQALKKNNHK</sequence>
<dbReference type="AlphaFoldDB" id="A0A075SI73"/>
<evidence type="ECO:0000313" key="8">
    <source>
        <dbReference type="Proteomes" id="UP000028185"/>
    </source>
</evidence>
<dbReference type="InterPro" id="IPR051461">
    <property type="entry name" value="UPF0750_membrane"/>
</dbReference>
<evidence type="ECO:0000256" key="1">
    <source>
        <dbReference type="ARBA" id="ARBA00004651"/>
    </source>
</evidence>
<feature type="transmembrane region" description="Helical" evidence="6">
    <location>
        <begin position="75"/>
        <end position="94"/>
    </location>
</feature>
<dbReference type="EMBL" id="CP008921">
    <property type="protein sequence ID" value="AIG43994.1"/>
    <property type="molecule type" value="Genomic_DNA"/>
</dbReference>
<protein>
    <recommendedName>
        <fullName evidence="9">YitT family protein</fullName>
    </recommendedName>
</protein>
<accession>A0A075SI73</accession>
<evidence type="ECO:0000256" key="6">
    <source>
        <dbReference type="SAM" id="Phobius"/>
    </source>
</evidence>
<keyword evidence="5 6" id="KW-0472">Membrane</keyword>
<dbReference type="HOGENOM" id="CLU_063199_4_1_9"/>
<proteinExistence type="predicted"/>
<evidence type="ECO:0000256" key="5">
    <source>
        <dbReference type="ARBA" id="ARBA00023136"/>
    </source>
</evidence>
<dbReference type="PANTHER" id="PTHR33545:SF4">
    <property type="entry name" value="UPF0750 MEMBRANE PROTEIN YXKD"/>
    <property type="match status" value="1"/>
</dbReference>
<keyword evidence="4 6" id="KW-1133">Transmembrane helix</keyword>
<evidence type="ECO:0000256" key="3">
    <source>
        <dbReference type="ARBA" id="ARBA00022692"/>
    </source>
</evidence>
<feature type="transmembrane region" description="Helical" evidence="6">
    <location>
        <begin position="100"/>
        <end position="123"/>
    </location>
</feature>
<dbReference type="GeneID" id="8154219"/>
<evidence type="ECO:0000256" key="2">
    <source>
        <dbReference type="ARBA" id="ARBA00022475"/>
    </source>
</evidence>
<dbReference type="RefSeq" id="WP_002936201.1">
    <property type="nucleotide sequence ID" value="NZ_ALLE01000013.1"/>
</dbReference>